<organism evidence="2 3">
    <name type="scientific">Oryza sativa subsp. japonica</name>
    <name type="common">Rice</name>
    <dbReference type="NCBI Taxonomy" id="39947"/>
    <lineage>
        <taxon>Eukaryota</taxon>
        <taxon>Viridiplantae</taxon>
        <taxon>Streptophyta</taxon>
        <taxon>Embryophyta</taxon>
        <taxon>Tracheophyta</taxon>
        <taxon>Spermatophyta</taxon>
        <taxon>Magnoliopsida</taxon>
        <taxon>Liliopsida</taxon>
        <taxon>Poales</taxon>
        <taxon>Poaceae</taxon>
        <taxon>BOP clade</taxon>
        <taxon>Oryzoideae</taxon>
        <taxon>Oryzeae</taxon>
        <taxon>Oryzinae</taxon>
        <taxon>Oryza</taxon>
        <taxon>Oryza sativa</taxon>
    </lineage>
</organism>
<dbReference type="AlphaFoldDB" id="Q7X5Y0"/>
<evidence type="ECO:0000313" key="3">
    <source>
        <dbReference type="Proteomes" id="UP000000763"/>
    </source>
</evidence>
<protein>
    <submittedName>
        <fullName evidence="2">OSJNBb0066J23.19 protein</fullName>
    </submittedName>
</protein>
<sequence length="196" mass="23100">MWSYGMTYVRRKLCFEKKKPFMRQNTPSDNQNTFTRIVLSSKWSCVRSDRPSPRSDRPTLSRFRFRVVSLDIRDCFMVMASRWIRYVTRCLGRVFAVMDWESAWREEIKLSSTLCFTGFRRSNRRLTCGQTGGKAAVRPVALGRSDRRRKQAAAGDFDGSTDRSTSVRPTFIRRSDRRVYFGQTAIINFESNFYFR</sequence>
<accession>Q7X5Y0</accession>
<reference evidence="3" key="2">
    <citation type="journal article" date="2008" name="Nucleic Acids Res.">
        <title>The rice annotation project database (RAP-DB): 2008 update.</title>
        <authorList>
            <consortium name="The rice annotation project (RAP)"/>
        </authorList>
    </citation>
    <scope>GENOME REANNOTATION</scope>
    <source>
        <strain evidence="3">cv. Nipponbare</strain>
    </source>
</reference>
<evidence type="ECO:0000313" key="2">
    <source>
        <dbReference type="EMBL" id="CAD40614.1"/>
    </source>
</evidence>
<reference evidence="3" key="1">
    <citation type="journal article" date="2005" name="Nature">
        <title>The map-based sequence of the rice genome.</title>
        <authorList>
            <consortium name="International rice genome sequencing project (IRGSP)"/>
            <person name="Matsumoto T."/>
            <person name="Wu J."/>
            <person name="Kanamori H."/>
            <person name="Katayose Y."/>
            <person name="Fujisawa M."/>
            <person name="Namiki N."/>
            <person name="Mizuno H."/>
            <person name="Yamamoto K."/>
            <person name="Antonio B.A."/>
            <person name="Baba T."/>
            <person name="Sakata K."/>
            <person name="Nagamura Y."/>
            <person name="Aoki H."/>
            <person name="Arikawa K."/>
            <person name="Arita K."/>
            <person name="Bito T."/>
            <person name="Chiden Y."/>
            <person name="Fujitsuka N."/>
            <person name="Fukunaka R."/>
            <person name="Hamada M."/>
            <person name="Harada C."/>
            <person name="Hayashi A."/>
            <person name="Hijishita S."/>
            <person name="Honda M."/>
            <person name="Hosokawa S."/>
            <person name="Ichikawa Y."/>
            <person name="Idonuma A."/>
            <person name="Iijima M."/>
            <person name="Ikeda M."/>
            <person name="Ikeno M."/>
            <person name="Ito K."/>
            <person name="Ito S."/>
            <person name="Ito T."/>
            <person name="Ito Y."/>
            <person name="Ito Y."/>
            <person name="Iwabuchi A."/>
            <person name="Kamiya K."/>
            <person name="Karasawa W."/>
            <person name="Kurita K."/>
            <person name="Katagiri S."/>
            <person name="Kikuta A."/>
            <person name="Kobayashi H."/>
            <person name="Kobayashi N."/>
            <person name="Machita K."/>
            <person name="Maehara T."/>
            <person name="Masukawa M."/>
            <person name="Mizubayashi T."/>
            <person name="Mukai Y."/>
            <person name="Nagasaki H."/>
            <person name="Nagata Y."/>
            <person name="Naito S."/>
            <person name="Nakashima M."/>
            <person name="Nakama Y."/>
            <person name="Nakamichi Y."/>
            <person name="Nakamura M."/>
            <person name="Meguro A."/>
            <person name="Negishi M."/>
            <person name="Ohta I."/>
            <person name="Ohta T."/>
            <person name="Okamoto M."/>
            <person name="Ono N."/>
            <person name="Saji S."/>
            <person name="Sakaguchi M."/>
            <person name="Sakai K."/>
            <person name="Shibata M."/>
            <person name="Shimokawa T."/>
            <person name="Song J."/>
            <person name="Takazaki Y."/>
            <person name="Terasawa K."/>
            <person name="Tsugane M."/>
            <person name="Tsuji K."/>
            <person name="Ueda S."/>
            <person name="Waki K."/>
            <person name="Yamagata H."/>
            <person name="Yamamoto M."/>
            <person name="Yamamoto S."/>
            <person name="Yamane H."/>
            <person name="Yoshiki S."/>
            <person name="Yoshihara R."/>
            <person name="Yukawa K."/>
            <person name="Zhong H."/>
            <person name="Yano M."/>
            <person name="Yuan Q."/>
            <person name="Ouyang S."/>
            <person name="Liu J."/>
            <person name="Jones K.M."/>
            <person name="Gansberger K."/>
            <person name="Moffat K."/>
            <person name="Hill J."/>
            <person name="Bera J."/>
            <person name="Fadrosh D."/>
            <person name="Jin S."/>
            <person name="Johri S."/>
            <person name="Kim M."/>
            <person name="Overton L."/>
            <person name="Reardon M."/>
            <person name="Tsitrin T."/>
            <person name="Vuong H."/>
            <person name="Weaver B."/>
            <person name="Ciecko A."/>
            <person name="Tallon L."/>
            <person name="Jackson J."/>
            <person name="Pai G."/>
            <person name="Aken S.V."/>
            <person name="Utterback T."/>
            <person name="Reidmuller S."/>
            <person name="Feldblyum T."/>
            <person name="Hsiao J."/>
            <person name="Zismann V."/>
            <person name="Iobst S."/>
            <person name="de Vazeille A.R."/>
            <person name="Buell C.R."/>
            <person name="Ying K."/>
            <person name="Li Y."/>
            <person name="Lu T."/>
            <person name="Huang Y."/>
            <person name="Zhao Q."/>
            <person name="Feng Q."/>
            <person name="Zhang L."/>
            <person name="Zhu J."/>
            <person name="Weng Q."/>
            <person name="Mu J."/>
            <person name="Lu Y."/>
            <person name="Fan D."/>
            <person name="Liu Y."/>
            <person name="Guan J."/>
            <person name="Zhang Y."/>
            <person name="Yu S."/>
            <person name="Liu X."/>
            <person name="Zhang Y."/>
            <person name="Hong G."/>
            <person name="Han B."/>
            <person name="Choisne N."/>
            <person name="Demange N."/>
            <person name="Orjeda G."/>
            <person name="Samain S."/>
            <person name="Cattolico L."/>
            <person name="Pelletier E."/>
            <person name="Couloux A."/>
            <person name="Segurens B."/>
            <person name="Wincker P."/>
            <person name="D'Hont A."/>
            <person name="Scarpelli C."/>
            <person name="Weissenbach J."/>
            <person name="Salanoubat M."/>
            <person name="Quetier F."/>
            <person name="Yu Y."/>
            <person name="Kim H.R."/>
            <person name="Rambo T."/>
            <person name="Currie J."/>
            <person name="Collura K."/>
            <person name="Luo M."/>
            <person name="Yang T."/>
            <person name="Ammiraju J.S.S."/>
            <person name="Engler F."/>
            <person name="Soderlund C."/>
            <person name="Wing R.A."/>
            <person name="Palmer L.E."/>
            <person name="de la Bastide M."/>
            <person name="Spiegel L."/>
            <person name="Nascimento L."/>
            <person name="Zutavern T."/>
            <person name="O'Shaughnessy A."/>
            <person name="Dike S."/>
            <person name="Dedhia N."/>
            <person name="Preston R."/>
            <person name="Balija V."/>
            <person name="McCombie W.R."/>
            <person name="Chow T."/>
            <person name="Chen H."/>
            <person name="Chung M."/>
            <person name="Chen C."/>
            <person name="Shaw J."/>
            <person name="Wu H."/>
            <person name="Hsiao K."/>
            <person name="Chao Y."/>
            <person name="Chu M."/>
            <person name="Cheng C."/>
            <person name="Hour A."/>
            <person name="Lee P."/>
            <person name="Lin S."/>
            <person name="Lin Y."/>
            <person name="Liou J."/>
            <person name="Liu S."/>
            <person name="Hsing Y."/>
            <person name="Raghuvanshi S."/>
            <person name="Mohanty A."/>
            <person name="Bharti A.K."/>
            <person name="Gaur A."/>
            <person name="Gupta V."/>
            <person name="Kumar D."/>
            <person name="Ravi V."/>
            <person name="Vij S."/>
            <person name="Kapur A."/>
            <person name="Khurana P."/>
            <person name="Khurana P."/>
            <person name="Khurana J.P."/>
            <person name="Tyagi A.K."/>
            <person name="Gaikwad K."/>
            <person name="Singh A."/>
            <person name="Dalal V."/>
            <person name="Srivastava S."/>
            <person name="Dixit A."/>
            <person name="Pal A.K."/>
            <person name="Ghazi I.A."/>
            <person name="Yadav M."/>
            <person name="Pandit A."/>
            <person name="Bhargava A."/>
            <person name="Sureshbabu K."/>
            <person name="Batra K."/>
            <person name="Sharma T.R."/>
            <person name="Mohapatra T."/>
            <person name="Singh N.K."/>
            <person name="Messing J."/>
            <person name="Nelson A.B."/>
            <person name="Fuks G."/>
            <person name="Kavchok S."/>
            <person name="Keizer G."/>
            <person name="Linton E."/>
            <person name="Llaca V."/>
            <person name="Song R."/>
            <person name="Tanyolac B."/>
            <person name="Young S."/>
            <person name="Ho-Il K."/>
            <person name="Hahn J.H."/>
            <person name="Sangsakoo G."/>
            <person name="Vanavichit A."/>
            <person name="de Mattos Luiz.A.T."/>
            <person name="Zimmer P.D."/>
            <person name="Malone G."/>
            <person name="Dellagostin O."/>
            <person name="de Oliveira A.C."/>
            <person name="Bevan M."/>
            <person name="Bancroft I."/>
            <person name="Minx P."/>
            <person name="Cordum H."/>
            <person name="Wilson R."/>
            <person name="Cheng Z."/>
            <person name="Jin W."/>
            <person name="Jiang J."/>
            <person name="Leong S.A."/>
            <person name="Iwama H."/>
            <person name="Gojobori T."/>
            <person name="Itoh T."/>
            <person name="Niimura Y."/>
            <person name="Fujii Y."/>
            <person name="Habara T."/>
            <person name="Sakai H."/>
            <person name="Sato Y."/>
            <person name="Wilson G."/>
            <person name="Kumar K."/>
            <person name="McCouch S."/>
            <person name="Juretic N."/>
            <person name="Hoen D."/>
            <person name="Wright S."/>
            <person name="Bruskiewich R."/>
            <person name="Bureau T."/>
            <person name="Miyao A."/>
            <person name="Hirochika H."/>
            <person name="Nishikawa T."/>
            <person name="Kadowaki K."/>
            <person name="Sugiura M."/>
            <person name="Burr B."/>
            <person name="Sasaki T."/>
        </authorList>
    </citation>
    <scope>NUCLEOTIDE SEQUENCE [LARGE SCALE GENOMIC DNA]</scope>
    <source>
        <strain evidence="3">cv. Nipponbare</strain>
    </source>
</reference>
<dbReference type="Proteomes" id="UP000000763">
    <property type="component" value="Chromosome 4"/>
</dbReference>
<dbReference type="EMBL" id="AL606990">
    <property type="protein sequence ID" value="CAD40614.1"/>
    <property type="molecule type" value="Genomic_DNA"/>
</dbReference>
<evidence type="ECO:0000256" key="1">
    <source>
        <dbReference type="SAM" id="MobiDB-lite"/>
    </source>
</evidence>
<proteinExistence type="predicted"/>
<name>Q7X5Y0_ORYSJ</name>
<gene>
    <name evidence="2" type="primary">OSJNBb0066J23.19</name>
</gene>
<feature type="region of interest" description="Disordered" evidence="1">
    <location>
        <begin position="143"/>
        <end position="166"/>
    </location>
</feature>